<evidence type="ECO:0000313" key="2">
    <source>
        <dbReference type="Proteomes" id="UP000263418"/>
    </source>
</evidence>
<gene>
    <name evidence="1" type="ORF">FORC53_1700</name>
</gene>
<reference evidence="1 2" key="1">
    <citation type="submission" date="2017-01" db="EMBL/GenBank/DDBJ databases">
        <title>Complete Genome Sequence of Vibrio vulnificus FORC_053.</title>
        <authorList>
            <consortium name="Food-borne Pathogen Omics Research Center"/>
            <person name="Chung H.Y."/>
            <person name="Na E.J."/>
            <person name="Song J.S."/>
            <person name="Kim H."/>
            <person name="Lee J.-H."/>
            <person name="Ryu S."/>
            <person name="Choi S.H."/>
        </authorList>
    </citation>
    <scope>NUCLEOTIDE SEQUENCE [LARGE SCALE GENOMIC DNA]</scope>
    <source>
        <strain evidence="1 2">FORC_053</strain>
    </source>
</reference>
<dbReference type="EMBL" id="CP019290">
    <property type="protein sequence ID" value="AXX60039.1"/>
    <property type="molecule type" value="Genomic_DNA"/>
</dbReference>
<dbReference type="Proteomes" id="UP000263418">
    <property type="component" value="Chromosome 1"/>
</dbReference>
<sequence length="52" mass="6083">MWTFVFDIEDDTFHLVLPCNEKGRKCSQFRCGRKEKAMIQGAESGKLARFEK</sequence>
<protein>
    <submittedName>
        <fullName evidence="1">Uncharacterized protein</fullName>
    </submittedName>
</protein>
<accession>A0AAN1UC48</accession>
<dbReference type="AlphaFoldDB" id="A0AAN1UC48"/>
<organism evidence="1 2">
    <name type="scientific">Vibrio vulnificus</name>
    <dbReference type="NCBI Taxonomy" id="672"/>
    <lineage>
        <taxon>Bacteria</taxon>
        <taxon>Pseudomonadati</taxon>
        <taxon>Pseudomonadota</taxon>
        <taxon>Gammaproteobacteria</taxon>
        <taxon>Vibrionales</taxon>
        <taxon>Vibrionaceae</taxon>
        <taxon>Vibrio</taxon>
    </lineage>
</organism>
<name>A0AAN1UC48_VIBVL</name>
<evidence type="ECO:0000313" key="1">
    <source>
        <dbReference type="EMBL" id="AXX60039.1"/>
    </source>
</evidence>
<proteinExistence type="predicted"/>